<dbReference type="SUPFAM" id="SSF48403">
    <property type="entry name" value="Ankyrin repeat"/>
    <property type="match status" value="1"/>
</dbReference>
<dbReference type="Pfam" id="PF12796">
    <property type="entry name" value="Ank_2"/>
    <property type="match status" value="1"/>
</dbReference>
<dbReference type="PROSITE" id="PS50297">
    <property type="entry name" value="ANK_REP_REGION"/>
    <property type="match status" value="1"/>
</dbReference>
<evidence type="ECO:0000256" key="3">
    <source>
        <dbReference type="PROSITE-ProRule" id="PRU00023"/>
    </source>
</evidence>
<reference evidence="4" key="1">
    <citation type="submission" date="2020-04" db="EMBL/GenBank/DDBJ databases">
        <title>Hybrid Assembly of Korean Phytophthora infestans isolates.</title>
        <authorList>
            <person name="Prokchorchik M."/>
            <person name="Lee Y."/>
            <person name="Seo J."/>
            <person name="Cho J.-H."/>
            <person name="Park Y.-E."/>
            <person name="Jang D.-C."/>
            <person name="Im J.-S."/>
            <person name="Choi J.-G."/>
            <person name="Park H.-J."/>
            <person name="Lee G.-B."/>
            <person name="Lee Y.-G."/>
            <person name="Hong S.-Y."/>
            <person name="Cho K."/>
            <person name="Sohn K.H."/>
        </authorList>
    </citation>
    <scope>NUCLEOTIDE SEQUENCE</scope>
    <source>
        <strain evidence="4">KR_1_A1</strain>
    </source>
</reference>
<keyword evidence="1" id="KW-0677">Repeat</keyword>
<evidence type="ECO:0008006" key="6">
    <source>
        <dbReference type="Google" id="ProtNLM"/>
    </source>
</evidence>
<dbReference type="InterPro" id="IPR002110">
    <property type="entry name" value="Ankyrin_rpt"/>
</dbReference>
<evidence type="ECO:0000256" key="1">
    <source>
        <dbReference type="ARBA" id="ARBA00022737"/>
    </source>
</evidence>
<evidence type="ECO:0000313" key="5">
    <source>
        <dbReference type="Proteomes" id="UP000602510"/>
    </source>
</evidence>
<dbReference type="SMART" id="SM00248">
    <property type="entry name" value="ANK"/>
    <property type="match status" value="4"/>
</dbReference>
<comment type="caution">
    <text evidence="4">The sequence shown here is derived from an EMBL/GenBank/DDBJ whole genome shotgun (WGS) entry which is preliminary data.</text>
</comment>
<dbReference type="Proteomes" id="UP000602510">
    <property type="component" value="Unassembled WGS sequence"/>
</dbReference>
<gene>
    <name evidence="4" type="ORF">GN244_ATG16688</name>
</gene>
<keyword evidence="5" id="KW-1185">Reference proteome</keyword>
<dbReference type="PANTHER" id="PTHR24198:SF165">
    <property type="entry name" value="ANKYRIN REPEAT-CONTAINING PROTEIN-RELATED"/>
    <property type="match status" value="1"/>
</dbReference>
<feature type="repeat" description="ANK" evidence="3">
    <location>
        <begin position="5"/>
        <end position="37"/>
    </location>
</feature>
<dbReference type="Gene3D" id="1.25.40.20">
    <property type="entry name" value="Ankyrin repeat-containing domain"/>
    <property type="match status" value="1"/>
</dbReference>
<protein>
    <recommendedName>
        <fullName evidence="6">Ankyrin repeat protein</fullName>
    </recommendedName>
</protein>
<proteinExistence type="predicted"/>
<dbReference type="InterPro" id="IPR036770">
    <property type="entry name" value="Ankyrin_rpt-contain_sf"/>
</dbReference>
<accession>A0A833W666</accession>
<dbReference type="EMBL" id="WSZM01000579">
    <property type="protein sequence ID" value="KAF4031458.1"/>
    <property type="molecule type" value="Genomic_DNA"/>
</dbReference>
<dbReference type="AlphaFoldDB" id="A0A833W666"/>
<organism evidence="4 5">
    <name type="scientific">Phytophthora infestans</name>
    <name type="common">Potato late blight agent</name>
    <name type="synonym">Botrytis infestans</name>
    <dbReference type="NCBI Taxonomy" id="4787"/>
    <lineage>
        <taxon>Eukaryota</taxon>
        <taxon>Sar</taxon>
        <taxon>Stramenopiles</taxon>
        <taxon>Oomycota</taxon>
        <taxon>Peronosporomycetes</taxon>
        <taxon>Peronosporales</taxon>
        <taxon>Peronosporaceae</taxon>
        <taxon>Phytophthora</taxon>
    </lineage>
</organism>
<evidence type="ECO:0000256" key="2">
    <source>
        <dbReference type="ARBA" id="ARBA00023043"/>
    </source>
</evidence>
<sequence length="326" mass="36203">MVFQCGDTALLNAVEYGLTKHVEKLLAHGADANALDTNGRSAMDIAGEHGFVDIINVLAKNCPGLDSKLTHVCCLLIWMLTLVMAVRHEYAEKLETLYDRVHDKMSNVDGAERGTPMDWTNAKGENAIQVACARGRPEILEMLVLLTLTAVLNHPSMKMDVLQNCENSFSFLRDDNFFPFFVAAKMPAHLEVMEVLIRHSAKLHFPTRQSRDTVRTISYCDIGKKSSFIVGWSVPLLASWLMRVAAGKVSNLLLDLASSKAIRHMQLRRVIQSLTVRRHTYDALLFTLTILFTPQAVDVGQCSNGGCCEVKSTLVTQKLVTDARSL</sequence>
<dbReference type="PANTHER" id="PTHR24198">
    <property type="entry name" value="ANKYRIN REPEAT AND PROTEIN KINASE DOMAIN-CONTAINING PROTEIN"/>
    <property type="match status" value="1"/>
</dbReference>
<evidence type="ECO:0000313" key="4">
    <source>
        <dbReference type="EMBL" id="KAF4031458.1"/>
    </source>
</evidence>
<dbReference type="PROSITE" id="PS50088">
    <property type="entry name" value="ANK_REPEAT"/>
    <property type="match status" value="1"/>
</dbReference>
<keyword evidence="2 3" id="KW-0040">ANK repeat</keyword>
<name>A0A833W666_PHYIN</name>